<dbReference type="EMBL" id="JBBNAF010000003">
    <property type="protein sequence ID" value="KAK9160678.1"/>
    <property type="molecule type" value="Genomic_DNA"/>
</dbReference>
<dbReference type="Proteomes" id="UP001420932">
    <property type="component" value="Unassembled WGS sequence"/>
</dbReference>
<keyword evidence="4" id="KW-1185">Reference proteome</keyword>
<dbReference type="Pfam" id="PF11965">
    <property type="entry name" value="DUF3479"/>
    <property type="match status" value="1"/>
</dbReference>
<name>A0AAP0KXR7_9MAGN</name>
<gene>
    <name evidence="3" type="ORF">Syun_007019</name>
</gene>
<comment type="caution">
    <text evidence="3">The sequence shown here is derived from an EMBL/GenBank/DDBJ whole genome shotgun (WGS) entry which is preliminary data.</text>
</comment>
<feature type="domain" description="Magnesium chelatase subunit H N-terminal" evidence="2">
    <location>
        <begin position="1"/>
        <end position="66"/>
    </location>
</feature>
<dbReference type="GO" id="GO:0006574">
    <property type="term" value="P:L-valine catabolic process"/>
    <property type="evidence" value="ECO:0007669"/>
    <property type="project" value="TreeGrafter"/>
</dbReference>
<dbReference type="GO" id="GO:0004491">
    <property type="term" value="F:methylmalonate-semialdehyde dehydrogenase (acylating, NAD) activity"/>
    <property type="evidence" value="ECO:0007669"/>
    <property type="project" value="InterPro"/>
</dbReference>
<dbReference type="GO" id="GO:0005739">
    <property type="term" value="C:mitochondrion"/>
    <property type="evidence" value="ECO:0007669"/>
    <property type="project" value="TreeGrafter"/>
</dbReference>
<evidence type="ECO:0000259" key="2">
    <source>
        <dbReference type="Pfam" id="PF11965"/>
    </source>
</evidence>
<comment type="similarity">
    <text evidence="1">Belongs to the aldehyde dehydrogenase family.</text>
</comment>
<dbReference type="PANTHER" id="PTHR43866:SF3">
    <property type="entry name" value="METHYLMALONATE-SEMIALDEHYDE DEHYDROGENASE [ACYLATING], MITOCHONDRIAL"/>
    <property type="match status" value="1"/>
</dbReference>
<proteinExistence type="inferred from homology"/>
<dbReference type="PANTHER" id="PTHR43866">
    <property type="entry name" value="MALONATE-SEMIALDEHYDE DEHYDROGENASE"/>
    <property type="match status" value="1"/>
</dbReference>
<dbReference type="InterPro" id="IPR016161">
    <property type="entry name" value="Ald_DH/histidinol_DH"/>
</dbReference>
<accession>A0AAP0KXR7</accession>
<evidence type="ECO:0000313" key="3">
    <source>
        <dbReference type="EMBL" id="KAK9160678.1"/>
    </source>
</evidence>
<sequence length="123" mass="13571">MPEVMRLNKLGSFSMSQLGQSKSPFFQLFKRKKQSSAGFADSMLKLVRTLPKVLKYLPSDKAQYARYGNGASIFTTSGIAARKFQNDIEAGQVGINVLIPVPLPFFSFTESKASFAGDLNFYG</sequence>
<dbReference type="InterPro" id="IPR010061">
    <property type="entry name" value="MeMal-semiAld_DH"/>
</dbReference>
<dbReference type="GO" id="GO:0016851">
    <property type="term" value="F:magnesium chelatase activity"/>
    <property type="evidence" value="ECO:0007669"/>
    <property type="project" value="InterPro"/>
</dbReference>
<dbReference type="GO" id="GO:0006210">
    <property type="term" value="P:thymine catabolic process"/>
    <property type="evidence" value="ECO:0007669"/>
    <property type="project" value="TreeGrafter"/>
</dbReference>
<dbReference type="Gene3D" id="3.40.309.10">
    <property type="entry name" value="Aldehyde Dehydrogenase, Chain A, domain 2"/>
    <property type="match status" value="1"/>
</dbReference>
<organism evidence="3 4">
    <name type="scientific">Stephania yunnanensis</name>
    <dbReference type="NCBI Taxonomy" id="152371"/>
    <lineage>
        <taxon>Eukaryota</taxon>
        <taxon>Viridiplantae</taxon>
        <taxon>Streptophyta</taxon>
        <taxon>Embryophyta</taxon>
        <taxon>Tracheophyta</taxon>
        <taxon>Spermatophyta</taxon>
        <taxon>Magnoliopsida</taxon>
        <taxon>Ranunculales</taxon>
        <taxon>Menispermaceae</taxon>
        <taxon>Menispermoideae</taxon>
        <taxon>Cissampelideae</taxon>
        <taxon>Stephania</taxon>
    </lineage>
</organism>
<evidence type="ECO:0000313" key="4">
    <source>
        <dbReference type="Proteomes" id="UP001420932"/>
    </source>
</evidence>
<protein>
    <recommendedName>
        <fullName evidence="2">Magnesium chelatase subunit H N-terminal domain-containing protein</fullName>
    </recommendedName>
</protein>
<dbReference type="InterPro" id="IPR022571">
    <property type="entry name" value="Mg_chelatase_H_N"/>
</dbReference>
<dbReference type="SUPFAM" id="SSF53720">
    <property type="entry name" value="ALDH-like"/>
    <property type="match status" value="1"/>
</dbReference>
<reference evidence="3 4" key="1">
    <citation type="submission" date="2024-01" db="EMBL/GenBank/DDBJ databases">
        <title>Genome assemblies of Stephania.</title>
        <authorList>
            <person name="Yang L."/>
        </authorList>
    </citation>
    <scope>NUCLEOTIDE SEQUENCE [LARGE SCALE GENOMIC DNA]</scope>
    <source>
        <strain evidence="3">YNDBR</strain>
        <tissue evidence="3">Leaf</tissue>
    </source>
</reference>
<evidence type="ECO:0000256" key="1">
    <source>
        <dbReference type="ARBA" id="ARBA00009986"/>
    </source>
</evidence>
<dbReference type="InterPro" id="IPR016163">
    <property type="entry name" value="Ald_DH_C"/>
</dbReference>
<dbReference type="AlphaFoldDB" id="A0AAP0KXR7"/>